<keyword evidence="4 8" id="KW-1133">Transmembrane helix</keyword>
<dbReference type="PROSITE" id="PS50853">
    <property type="entry name" value="FN3"/>
    <property type="match status" value="1"/>
</dbReference>
<evidence type="ECO:0000256" key="7">
    <source>
        <dbReference type="ARBA" id="ARBA00023180"/>
    </source>
</evidence>
<feature type="domain" description="Fibronectin type-III" evidence="10">
    <location>
        <begin position="31"/>
        <end position="135"/>
    </location>
</feature>
<dbReference type="PANTHER" id="PTHR23037:SF46">
    <property type="entry name" value="INTERLEUKIN 5 RECEPTOR SUBUNIT ALPHA"/>
    <property type="match status" value="1"/>
</dbReference>
<dbReference type="CTD" id="64109"/>
<evidence type="ECO:0000256" key="9">
    <source>
        <dbReference type="SAM" id="SignalP"/>
    </source>
</evidence>
<feature type="signal peptide" evidence="9">
    <location>
        <begin position="1"/>
        <end position="21"/>
    </location>
</feature>
<evidence type="ECO:0000256" key="1">
    <source>
        <dbReference type="ARBA" id="ARBA00004479"/>
    </source>
</evidence>
<dbReference type="Proteomes" id="UP000000437">
    <property type="component" value="Chromosome 9"/>
</dbReference>
<dbReference type="ZFIN" id="ZDB-GENE-080402-3">
    <property type="gene designation" value="crlf2"/>
</dbReference>
<feature type="transmembrane region" description="Helical" evidence="8">
    <location>
        <begin position="146"/>
        <end position="169"/>
    </location>
</feature>
<dbReference type="GeneID" id="100294510"/>
<proteinExistence type="predicted"/>
<evidence type="ECO:0000256" key="3">
    <source>
        <dbReference type="ARBA" id="ARBA00022729"/>
    </source>
</evidence>
<keyword evidence="3 9" id="KW-0732">Signal</keyword>
<dbReference type="InterPro" id="IPR003961">
    <property type="entry name" value="FN3_dom"/>
</dbReference>
<sequence>MINWSLCLLFFPTLLFAWSSAGPDDYDEEEPIEDIDPDRIVFNISKTPYGVKVIWRVANNNADPQCFNTEVQYKRQCEKDWERSHRIKLQNNQEENHLNLSTLSTKMNYDFRIRMKYECLEKDWSNWTKVQSWGNNKDVCMVKSSYYIWVYILIIMLPLITFLLFCLLIQQRIRKLLLPEVPDPKHLKHKIMDTEQFQWWGNLTQRNEDCPTTDVEIIDKSESEEVHQTLVTQPTDTIPEQHDSMYYIYSSETLGENTDLQYSKSVLGYIALEDYNK</sequence>
<evidence type="ECO:0000256" key="4">
    <source>
        <dbReference type="ARBA" id="ARBA00022989"/>
    </source>
</evidence>
<reference evidence="12" key="1">
    <citation type="submission" date="2025-08" db="UniProtKB">
        <authorList>
            <consortium name="RefSeq"/>
        </authorList>
    </citation>
    <scope>IDENTIFICATION</scope>
    <source>
        <strain evidence="12">Tuebingen</strain>
        <tissue evidence="12">Fibroblasts and whole tissue</tissue>
    </source>
</reference>
<evidence type="ECO:0000313" key="13">
    <source>
        <dbReference type="ZFIN" id="ZDB-GENE-080402-3"/>
    </source>
</evidence>
<dbReference type="AlphaFoldDB" id="A0A8M2BF96"/>
<evidence type="ECO:0000259" key="10">
    <source>
        <dbReference type="PROSITE" id="PS50853"/>
    </source>
</evidence>
<comment type="subcellular location">
    <subcellularLocation>
        <location evidence="1">Membrane</location>
        <topology evidence="1">Single-pass type I membrane protein</topology>
    </subcellularLocation>
</comment>
<dbReference type="RefSeq" id="XP_005167863.1">
    <property type="nucleotide sequence ID" value="XM_005167806.6"/>
</dbReference>
<name>A0A8M2BF96_DANRE</name>
<evidence type="ECO:0000313" key="11">
    <source>
        <dbReference type="Proteomes" id="UP000000437"/>
    </source>
</evidence>
<dbReference type="SUPFAM" id="SSF49265">
    <property type="entry name" value="Fibronectin type III"/>
    <property type="match status" value="1"/>
</dbReference>
<keyword evidence="6" id="KW-0675">Receptor</keyword>
<keyword evidence="7" id="KW-0325">Glycoprotein</keyword>
<feature type="chain" id="PRO_5035420352" evidence="9">
    <location>
        <begin position="22"/>
        <end position="277"/>
    </location>
</feature>
<protein>
    <submittedName>
        <fullName evidence="12">Cytokine receptor-like factor 2 isoform X1</fullName>
    </submittedName>
</protein>
<dbReference type="AGR" id="ZFIN:ZDB-GENE-080402-3"/>
<dbReference type="InterPro" id="IPR013783">
    <property type="entry name" value="Ig-like_fold"/>
</dbReference>
<dbReference type="InterPro" id="IPR036116">
    <property type="entry name" value="FN3_sf"/>
</dbReference>
<dbReference type="OrthoDB" id="8803253at2759"/>
<evidence type="ECO:0000256" key="5">
    <source>
        <dbReference type="ARBA" id="ARBA00023136"/>
    </source>
</evidence>
<evidence type="ECO:0000313" key="12">
    <source>
        <dbReference type="RefSeq" id="XP_005167863.1"/>
    </source>
</evidence>
<keyword evidence="2 8" id="KW-0812">Transmembrane</keyword>
<keyword evidence="5 8" id="KW-0472">Membrane</keyword>
<keyword evidence="11" id="KW-1185">Reference proteome</keyword>
<dbReference type="PANTHER" id="PTHR23037">
    <property type="entry name" value="CYTOKINE RECEPTOR"/>
    <property type="match status" value="1"/>
</dbReference>
<accession>A0A8M2BF96</accession>
<dbReference type="Gene3D" id="2.60.40.10">
    <property type="entry name" value="Immunoglobulins"/>
    <property type="match status" value="1"/>
</dbReference>
<dbReference type="GO" id="GO:0016020">
    <property type="term" value="C:membrane"/>
    <property type="evidence" value="ECO:0007669"/>
    <property type="project" value="UniProtKB-SubCell"/>
</dbReference>
<evidence type="ECO:0000256" key="6">
    <source>
        <dbReference type="ARBA" id="ARBA00023170"/>
    </source>
</evidence>
<evidence type="ECO:0000256" key="8">
    <source>
        <dbReference type="SAM" id="Phobius"/>
    </source>
</evidence>
<evidence type="ECO:0000256" key="2">
    <source>
        <dbReference type="ARBA" id="ARBA00022692"/>
    </source>
</evidence>
<gene>
    <name evidence="12 13" type="primary">crlf2</name>
    <name evidence="12" type="synonym">tslpr</name>
</gene>
<organism evidence="11 12">
    <name type="scientific">Danio rerio</name>
    <name type="common">Zebrafish</name>
    <name type="synonym">Brachydanio rerio</name>
    <dbReference type="NCBI Taxonomy" id="7955"/>
    <lineage>
        <taxon>Eukaryota</taxon>
        <taxon>Metazoa</taxon>
        <taxon>Chordata</taxon>
        <taxon>Craniata</taxon>
        <taxon>Vertebrata</taxon>
        <taxon>Euteleostomi</taxon>
        <taxon>Actinopterygii</taxon>
        <taxon>Neopterygii</taxon>
        <taxon>Teleostei</taxon>
        <taxon>Ostariophysi</taxon>
        <taxon>Cypriniformes</taxon>
        <taxon>Danionidae</taxon>
        <taxon>Danioninae</taxon>
        <taxon>Danio</taxon>
    </lineage>
</organism>